<dbReference type="Proteomes" id="UP000001194">
    <property type="component" value="Unassembled WGS sequence"/>
</dbReference>
<dbReference type="HOGENOM" id="CLU_033651_0_0_1"/>
<dbReference type="KEGG" id="lbc:LACBIDRAFT_328198"/>
<protein>
    <submittedName>
        <fullName evidence="2">Predicted protein</fullName>
    </submittedName>
</protein>
<evidence type="ECO:0000256" key="1">
    <source>
        <dbReference type="SAM" id="MobiDB-lite"/>
    </source>
</evidence>
<keyword evidence="3" id="KW-1185">Reference proteome</keyword>
<dbReference type="OrthoDB" id="2995174at2759"/>
<dbReference type="EMBL" id="DS547105">
    <property type="protein sequence ID" value="EDR07186.1"/>
    <property type="molecule type" value="Genomic_DNA"/>
</dbReference>
<feature type="compositionally biased region" description="Basic and acidic residues" evidence="1">
    <location>
        <begin position="199"/>
        <end position="222"/>
    </location>
</feature>
<feature type="region of interest" description="Disordered" evidence="1">
    <location>
        <begin position="197"/>
        <end position="222"/>
    </location>
</feature>
<dbReference type="GeneID" id="6077884"/>
<proteinExistence type="predicted"/>
<evidence type="ECO:0000313" key="3">
    <source>
        <dbReference type="Proteomes" id="UP000001194"/>
    </source>
</evidence>
<dbReference type="InParanoid" id="B0DE19"/>
<reference evidence="2 3" key="1">
    <citation type="journal article" date="2008" name="Nature">
        <title>The genome of Laccaria bicolor provides insights into mycorrhizal symbiosis.</title>
        <authorList>
            <person name="Martin F."/>
            <person name="Aerts A."/>
            <person name="Ahren D."/>
            <person name="Brun A."/>
            <person name="Danchin E.G.J."/>
            <person name="Duchaussoy F."/>
            <person name="Gibon J."/>
            <person name="Kohler A."/>
            <person name="Lindquist E."/>
            <person name="Pereda V."/>
            <person name="Salamov A."/>
            <person name="Shapiro H.J."/>
            <person name="Wuyts J."/>
            <person name="Blaudez D."/>
            <person name="Buee M."/>
            <person name="Brokstein P."/>
            <person name="Canbaeck B."/>
            <person name="Cohen D."/>
            <person name="Courty P.E."/>
            <person name="Coutinho P.M."/>
            <person name="Delaruelle C."/>
            <person name="Detter J.C."/>
            <person name="Deveau A."/>
            <person name="DiFazio S."/>
            <person name="Duplessis S."/>
            <person name="Fraissinet-Tachet L."/>
            <person name="Lucic E."/>
            <person name="Frey-Klett P."/>
            <person name="Fourrey C."/>
            <person name="Feussner I."/>
            <person name="Gay G."/>
            <person name="Grimwood J."/>
            <person name="Hoegger P.J."/>
            <person name="Jain P."/>
            <person name="Kilaru S."/>
            <person name="Labbe J."/>
            <person name="Lin Y.C."/>
            <person name="Legue V."/>
            <person name="Le Tacon F."/>
            <person name="Marmeisse R."/>
            <person name="Melayah D."/>
            <person name="Montanini B."/>
            <person name="Muratet M."/>
            <person name="Nehls U."/>
            <person name="Niculita-Hirzel H."/>
            <person name="Oudot-Le Secq M.P."/>
            <person name="Peter M."/>
            <person name="Quesneville H."/>
            <person name="Rajashekar B."/>
            <person name="Reich M."/>
            <person name="Rouhier N."/>
            <person name="Schmutz J."/>
            <person name="Yin T."/>
            <person name="Chalot M."/>
            <person name="Henrissat B."/>
            <person name="Kuees U."/>
            <person name="Lucas S."/>
            <person name="Van de Peer Y."/>
            <person name="Podila G.K."/>
            <person name="Polle A."/>
            <person name="Pukkila P.J."/>
            <person name="Richardson P.M."/>
            <person name="Rouze P."/>
            <person name="Sanders I.R."/>
            <person name="Stajich J.E."/>
            <person name="Tunlid A."/>
            <person name="Tuskan G."/>
            <person name="Grigoriev I.V."/>
        </authorList>
    </citation>
    <scope>NUCLEOTIDE SEQUENCE [LARGE SCALE GENOMIC DNA]</scope>
    <source>
        <strain evidence="3">S238N-H82 / ATCC MYA-4686</strain>
    </source>
</reference>
<accession>B0DE19</accession>
<sequence>MTWSRRGGDLFALDVFRRYDWGDGALFNGRLEGREVEVRYEMEQRHSDMVVQLDSLNEVWRYSVGQTAKGVQIHLRKQESQRKERVSAMFIIVYTPNSVHSNQFTPFTTTTVSLAAFQRSFPPPHTVASVKRSLCKLEGLLRPEKALFFATLSSPAPKEDSARLSLSAPSGPGLFEQDPIALVVESEKRTNLNITLSEKPPEWSDDTDVHYEGEGEGKAKTSFDENDISLGRIDTLYIAPPLTAGSLKAHIAKAEGLVMPGHPLYKDMELFQDANSDAAMSDTDIISFEDDNYPGSDEGDPVALVNAITNTAAGQKAKPTPARYEVNKHTWLSVIQDEIVHADGVVVSMINWIDNRYYPAYMAINSKGEKGFVEQEYVN</sequence>
<dbReference type="AlphaFoldDB" id="B0DE19"/>
<name>B0DE19_LACBS</name>
<organism evidence="3">
    <name type="scientific">Laccaria bicolor (strain S238N-H82 / ATCC MYA-4686)</name>
    <name type="common">Bicoloured deceiver</name>
    <name type="synonym">Laccaria laccata var. bicolor</name>
    <dbReference type="NCBI Taxonomy" id="486041"/>
    <lineage>
        <taxon>Eukaryota</taxon>
        <taxon>Fungi</taxon>
        <taxon>Dikarya</taxon>
        <taxon>Basidiomycota</taxon>
        <taxon>Agaricomycotina</taxon>
        <taxon>Agaricomycetes</taxon>
        <taxon>Agaricomycetidae</taxon>
        <taxon>Agaricales</taxon>
        <taxon>Agaricineae</taxon>
        <taxon>Hydnangiaceae</taxon>
        <taxon>Laccaria</taxon>
    </lineage>
</organism>
<gene>
    <name evidence="2" type="ORF">LACBIDRAFT_328198</name>
</gene>
<evidence type="ECO:0000313" key="2">
    <source>
        <dbReference type="EMBL" id="EDR07186.1"/>
    </source>
</evidence>
<dbReference type="RefSeq" id="XP_001882117.1">
    <property type="nucleotide sequence ID" value="XM_001882082.1"/>
</dbReference>